<organism evidence="2 3">
    <name type="scientific">Citrus unshiu</name>
    <name type="common">Satsuma mandarin</name>
    <name type="synonym">Citrus nobilis var. unshiu</name>
    <dbReference type="NCBI Taxonomy" id="55188"/>
    <lineage>
        <taxon>Eukaryota</taxon>
        <taxon>Viridiplantae</taxon>
        <taxon>Streptophyta</taxon>
        <taxon>Embryophyta</taxon>
        <taxon>Tracheophyta</taxon>
        <taxon>Spermatophyta</taxon>
        <taxon>Magnoliopsida</taxon>
        <taxon>eudicotyledons</taxon>
        <taxon>Gunneridae</taxon>
        <taxon>Pentapetalae</taxon>
        <taxon>rosids</taxon>
        <taxon>malvids</taxon>
        <taxon>Sapindales</taxon>
        <taxon>Rutaceae</taxon>
        <taxon>Aurantioideae</taxon>
        <taxon>Citrus</taxon>
    </lineage>
</organism>
<keyword evidence="3" id="KW-1185">Reference proteome</keyword>
<dbReference type="PANTHER" id="PTHR35831">
    <property type="entry name" value="OS01G0642200 PROTEIN"/>
    <property type="match status" value="1"/>
</dbReference>
<comment type="caution">
    <text evidence="2">The sequence shown here is derived from an EMBL/GenBank/DDBJ whole genome shotgun (WGS) entry which is preliminary data.</text>
</comment>
<feature type="region of interest" description="Disordered" evidence="1">
    <location>
        <begin position="1"/>
        <end position="60"/>
    </location>
</feature>
<evidence type="ECO:0000313" key="3">
    <source>
        <dbReference type="Proteomes" id="UP000236630"/>
    </source>
</evidence>
<dbReference type="AlphaFoldDB" id="A0A2H5QH36"/>
<evidence type="ECO:0000313" key="2">
    <source>
        <dbReference type="EMBL" id="GAY63939.1"/>
    </source>
</evidence>
<dbReference type="Proteomes" id="UP000236630">
    <property type="component" value="Unassembled WGS sequence"/>
</dbReference>
<proteinExistence type="predicted"/>
<accession>A0A2H5QH36</accession>
<dbReference type="PANTHER" id="PTHR35831:SF2">
    <property type="entry name" value="OS01G0642200 PROTEIN"/>
    <property type="match status" value="1"/>
</dbReference>
<name>A0A2H5QH36_CITUN</name>
<evidence type="ECO:0000256" key="1">
    <source>
        <dbReference type="SAM" id="MobiDB-lite"/>
    </source>
</evidence>
<protein>
    <submittedName>
        <fullName evidence="2">Uncharacterized protein</fullName>
    </submittedName>
</protein>
<sequence>MASLKAEKPQQPAGQAKKEPKASGCCGNAPKATKQATNKAEQKPRETKKKASGVKGVAKN</sequence>
<reference evidence="2 3" key="1">
    <citation type="journal article" date="2017" name="Front. Genet.">
        <title>Draft sequencing of the heterozygous diploid genome of Satsuma (Citrus unshiu Marc.) using a hybrid assembly approach.</title>
        <authorList>
            <person name="Shimizu T."/>
            <person name="Tanizawa Y."/>
            <person name="Mochizuki T."/>
            <person name="Nagasaki H."/>
            <person name="Yoshioka T."/>
            <person name="Toyoda A."/>
            <person name="Fujiyama A."/>
            <person name="Kaminuma E."/>
            <person name="Nakamura Y."/>
        </authorList>
    </citation>
    <scope>NUCLEOTIDE SEQUENCE [LARGE SCALE GENOMIC DNA]</scope>
    <source>
        <strain evidence="3">cv. Miyagawa wase</strain>
    </source>
</reference>
<dbReference type="EMBL" id="BDQV01000378">
    <property type="protein sequence ID" value="GAY63939.1"/>
    <property type="molecule type" value="Genomic_DNA"/>
</dbReference>
<gene>
    <name evidence="2" type="ORF">CUMW_229650</name>
</gene>